<comment type="caution">
    <text evidence="2">The sequence shown here is derived from an EMBL/GenBank/DDBJ whole genome shotgun (WGS) entry which is preliminary data.</text>
</comment>
<evidence type="ECO:0000313" key="2">
    <source>
        <dbReference type="EMBL" id="KQL50842.1"/>
    </source>
</evidence>
<protein>
    <submittedName>
        <fullName evidence="2">DNA polymerase III subunit beta</fullName>
    </submittedName>
</protein>
<dbReference type="InterPro" id="IPR041633">
    <property type="entry name" value="Polbeta"/>
</dbReference>
<reference evidence="2 3" key="1">
    <citation type="submission" date="2015-09" db="EMBL/GenBank/DDBJ databases">
        <title>Genome sequencing project for genomic taxonomy and phylogenomics of Bacillus-like bacteria.</title>
        <authorList>
            <person name="Liu B."/>
            <person name="Wang J."/>
            <person name="Zhu Y."/>
            <person name="Liu G."/>
            <person name="Chen Q."/>
            <person name="Chen Z."/>
            <person name="Lan J."/>
            <person name="Che J."/>
            <person name="Ge C."/>
            <person name="Shi H."/>
            <person name="Pan Z."/>
            <person name="Liu X."/>
        </authorList>
    </citation>
    <scope>NUCLEOTIDE SEQUENCE [LARGE SCALE GENOMIC DNA]</scope>
    <source>
        <strain evidence="2 3">LMG 18435</strain>
    </source>
</reference>
<dbReference type="InterPro" id="IPR043519">
    <property type="entry name" value="NT_sf"/>
</dbReference>
<dbReference type="CDD" id="cd05403">
    <property type="entry name" value="NT_KNTase_like"/>
    <property type="match status" value="1"/>
</dbReference>
<feature type="domain" description="Polymerase beta nucleotidyltransferase" evidence="1">
    <location>
        <begin position="9"/>
        <end position="68"/>
    </location>
</feature>
<dbReference type="STRING" id="157838.AN964_24830"/>
<accession>A0A0Q3WR39</accession>
<dbReference type="Pfam" id="PF18765">
    <property type="entry name" value="Polbeta"/>
    <property type="match status" value="1"/>
</dbReference>
<dbReference type="RefSeq" id="WP_055742452.1">
    <property type="nucleotide sequence ID" value="NZ_JAAIWL010000067.1"/>
</dbReference>
<keyword evidence="3" id="KW-1185">Reference proteome</keyword>
<dbReference type="Proteomes" id="UP000051888">
    <property type="component" value="Unassembled WGS sequence"/>
</dbReference>
<dbReference type="PATRIC" id="fig|157838.3.peg.5465"/>
<dbReference type="Gene3D" id="3.30.460.10">
    <property type="entry name" value="Beta Polymerase, domain 2"/>
    <property type="match status" value="1"/>
</dbReference>
<proteinExistence type="predicted"/>
<evidence type="ECO:0000259" key="1">
    <source>
        <dbReference type="Pfam" id="PF18765"/>
    </source>
</evidence>
<gene>
    <name evidence="2" type="ORF">AN964_24830</name>
</gene>
<dbReference type="EMBL" id="LJJC01000015">
    <property type="protein sequence ID" value="KQL50842.1"/>
    <property type="molecule type" value="Genomic_DNA"/>
</dbReference>
<name>A0A0Q3WR39_9BACI</name>
<evidence type="ECO:0000313" key="3">
    <source>
        <dbReference type="Proteomes" id="UP000051888"/>
    </source>
</evidence>
<dbReference type="OrthoDB" id="68332at2"/>
<dbReference type="SUPFAM" id="SSF81301">
    <property type="entry name" value="Nucleotidyltransferase"/>
    <property type="match status" value="1"/>
</dbReference>
<organism evidence="2 3">
    <name type="scientific">Heyndrickxia shackletonii</name>
    <dbReference type="NCBI Taxonomy" id="157838"/>
    <lineage>
        <taxon>Bacteria</taxon>
        <taxon>Bacillati</taxon>
        <taxon>Bacillota</taxon>
        <taxon>Bacilli</taxon>
        <taxon>Bacillales</taxon>
        <taxon>Bacillaceae</taxon>
        <taxon>Heyndrickxia</taxon>
    </lineage>
</organism>
<sequence>MLRQNTAVEKIVESLKQDKSVQAIFLKGSMGRNEQDEHSDIDLYCLVHKEHEEQFLSRRLNHLQAYREIIFYDDIFIIAPQIIAVFDDMLHIDLFTVTRESFVGKDYFKVLYDPSHLLDEFSDTQGLSLSETEYCDDVYDVAWFLFQYKKMLARGNDIWEVRMLTNVMYHLGRVLLHRYVPERAQLGLKTIEKSLPSSLVAELEQIFENITPSHHKKAAAQIRRLVKKELDWIKLNISKDDQIIPFLEKMLE</sequence>
<dbReference type="AlphaFoldDB" id="A0A0Q3WR39"/>